<sequence>MGRDKGPKSALPERIPLTLGIEIETVVDGVSPQILQLIQEALAAQNFVAYATMDADFKQDITKWVIKPDGSINEKLGPAGIDRAGVEIVSPILHDPPAFRDELGDLIDWHNDVKRAFQALIEKGIRSRANPTTGLHIHVGLLVNLPKDRPWPLAVLKKIATIIYLYEWMIDQFHPAYRSGGDNTSGNLHTAGIRDNRSFKKTNEKANNVEEDVAVSLIWGAQTQQELQKVMNPSNDKTVKAEEGRARRYYKVNFMALNIHGTLEFRQHAGTDNHDVVCAWADFVLAIVRYAWLESETNVKNLLRTRIPLREIVGDSVYGRMQRTHPNAGNA</sequence>
<evidence type="ECO:0008006" key="3">
    <source>
        <dbReference type="Google" id="ProtNLM"/>
    </source>
</evidence>
<dbReference type="EMBL" id="KV722363">
    <property type="protein sequence ID" value="OCH92864.1"/>
    <property type="molecule type" value="Genomic_DNA"/>
</dbReference>
<reference evidence="1 2" key="1">
    <citation type="submission" date="2016-07" db="EMBL/GenBank/DDBJ databases">
        <title>Draft genome of the white-rot fungus Obba rivulosa 3A-2.</title>
        <authorList>
            <consortium name="DOE Joint Genome Institute"/>
            <person name="Miettinen O."/>
            <person name="Riley R."/>
            <person name="Acob R."/>
            <person name="Barry K."/>
            <person name="Cullen D."/>
            <person name="De Vries R."/>
            <person name="Hainaut M."/>
            <person name="Hatakka A."/>
            <person name="Henrissat B."/>
            <person name="Hilden K."/>
            <person name="Kuo R."/>
            <person name="Labutti K."/>
            <person name="Lipzen A."/>
            <person name="Makela M.R."/>
            <person name="Sandor L."/>
            <person name="Spatafora J.W."/>
            <person name="Grigoriev I.V."/>
            <person name="Hibbett D.S."/>
        </authorList>
    </citation>
    <scope>NUCLEOTIDE SEQUENCE [LARGE SCALE GENOMIC DNA]</scope>
    <source>
        <strain evidence="1 2">3A-2</strain>
    </source>
</reference>
<dbReference type="Pfam" id="PF12224">
    <property type="entry name" value="Amidoligase_2"/>
    <property type="match status" value="1"/>
</dbReference>
<protein>
    <recommendedName>
        <fullName evidence="3">Amidoligase enzyme</fullName>
    </recommendedName>
</protein>
<evidence type="ECO:0000313" key="2">
    <source>
        <dbReference type="Proteomes" id="UP000250043"/>
    </source>
</evidence>
<accession>A0A8E2B2K4</accession>
<name>A0A8E2B2K4_9APHY</name>
<dbReference type="PANTHER" id="PTHR36847">
    <property type="entry name" value="AMIDOLIGASE ENZYME"/>
    <property type="match status" value="1"/>
</dbReference>
<dbReference type="AlphaFoldDB" id="A0A8E2B2K4"/>
<keyword evidence="2" id="KW-1185">Reference proteome</keyword>
<dbReference type="InterPro" id="IPR022025">
    <property type="entry name" value="Amidoligase_2"/>
</dbReference>
<dbReference type="PANTHER" id="PTHR36847:SF1">
    <property type="entry name" value="AMIDOLIGASE ENZYME"/>
    <property type="match status" value="1"/>
</dbReference>
<organism evidence="1 2">
    <name type="scientific">Obba rivulosa</name>
    <dbReference type="NCBI Taxonomy" id="1052685"/>
    <lineage>
        <taxon>Eukaryota</taxon>
        <taxon>Fungi</taxon>
        <taxon>Dikarya</taxon>
        <taxon>Basidiomycota</taxon>
        <taxon>Agaricomycotina</taxon>
        <taxon>Agaricomycetes</taxon>
        <taxon>Polyporales</taxon>
        <taxon>Gelatoporiaceae</taxon>
        <taxon>Obba</taxon>
    </lineage>
</organism>
<gene>
    <name evidence="1" type="ORF">OBBRIDRAFT_885985</name>
</gene>
<proteinExistence type="predicted"/>
<evidence type="ECO:0000313" key="1">
    <source>
        <dbReference type="EMBL" id="OCH92864.1"/>
    </source>
</evidence>
<dbReference type="Proteomes" id="UP000250043">
    <property type="component" value="Unassembled WGS sequence"/>
</dbReference>
<dbReference type="OrthoDB" id="412402at2759"/>